<name>A0A847S8Q4_9NEIS</name>
<dbReference type="Proteomes" id="UP000587991">
    <property type="component" value="Unassembled WGS sequence"/>
</dbReference>
<keyword evidence="3" id="KW-1185">Reference proteome</keyword>
<organism evidence="2 3">
    <name type="scientific">Leeia aquatica</name>
    <dbReference type="NCBI Taxonomy" id="2725557"/>
    <lineage>
        <taxon>Bacteria</taxon>
        <taxon>Pseudomonadati</taxon>
        <taxon>Pseudomonadota</taxon>
        <taxon>Betaproteobacteria</taxon>
        <taxon>Neisseriales</taxon>
        <taxon>Leeiaceae</taxon>
        <taxon>Leeia</taxon>
    </lineage>
</organism>
<dbReference type="Pfam" id="PF05787">
    <property type="entry name" value="PhoX"/>
    <property type="match status" value="1"/>
</dbReference>
<dbReference type="PROSITE" id="PS51318">
    <property type="entry name" value="TAT"/>
    <property type="match status" value="1"/>
</dbReference>
<evidence type="ECO:0000313" key="3">
    <source>
        <dbReference type="Proteomes" id="UP000587991"/>
    </source>
</evidence>
<sequence>MSDNYCNAELVLNPSSSEPFSSILNTRLSRRGFMQATVATAMVTGMSASLTACGSTVGAGSLGFTAVPLSTEDKVIVPPGYRADVMYAWGDPIGSLKGMPAFKEDASNTAAEQALQAGMHHDGMWFFPYPYGSQSSERGLLAMNHEYVDDGLLHTDGTENWSAEKVRKAQAAVGVSIVEVQNRGGRWQVVQSRFARRITASTPMDIAGPAAGHASMQTNADPSGREVLGTFSNCANGYTPWGTYLTCEENWQDHFVSANPNANEKRYGINPKGAGYNWHQHDKRFDAAVEPNEANRFGWVVEIDPFDPSSRPVKRTALGRMGHEGATVTLAADGRAVVYMGDDKRFEYIYKFVSRNVYNPNDRAANMSLLDEGTLYVARFNADGSGQWIELSHGKNGLTAANGFADQADVVIRARAAGDKVGATPMDRPEWVTVDPRTKEVYCTLTNNSERGKEGKPGVDAANPRKNNLFGQIIRWREDGDSHALSFKWDLFVQAGNPALADANLKGNIKGDAFGSPDGLWVDPSGLLWIQTDVSTSTLNAKEYAGMGNNQMLVADTKSGEIRRFLTGPKGCEITGITATPDMKTMFINIQHPGEPASERSDPKNPKAVSSWPFGGRPRAATVVIRRTDGGVIGS</sequence>
<accession>A0A847S8Q4</accession>
<dbReference type="AlphaFoldDB" id="A0A847S8Q4"/>
<reference evidence="2 3" key="1">
    <citation type="submission" date="2020-04" db="EMBL/GenBank/DDBJ databases">
        <title>Draft genome of Leeia sp. IMCC25680.</title>
        <authorList>
            <person name="Song J."/>
            <person name="Cho J.-C."/>
        </authorList>
    </citation>
    <scope>NUCLEOTIDE SEQUENCE [LARGE SCALE GENOMIC DNA]</scope>
    <source>
        <strain evidence="2 3">IMCC25680</strain>
    </source>
</reference>
<dbReference type="EMBL" id="JABAIM010000002">
    <property type="protein sequence ID" value="NLR75367.1"/>
    <property type="molecule type" value="Genomic_DNA"/>
</dbReference>
<feature type="region of interest" description="Disordered" evidence="1">
    <location>
        <begin position="593"/>
        <end position="614"/>
    </location>
</feature>
<evidence type="ECO:0000256" key="1">
    <source>
        <dbReference type="SAM" id="MobiDB-lite"/>
    </source>
</evidence>
<dbReference type="RefSeq" id="WP_168877040.1">
    <property type="nucleotide sequence ID" value="NZ_JABAIM010000002.1"/>
</dbReference>
<evidence type="ECO:0000313" key="2">
    <source>
        <dbReference type="EMBL" id="NLR75367.1"/>
    </source>
</evidence>
<gene>
    <name evidence="2" type="ORF">HF682_09370</name>
</gene>
<dbReference type="SUPFAM" id="SSF63829">
    <property type="entry name" value="Calcium-dependent phosphotriesterase"/>
    <property type="match status" value="1"/>
</dbReference>
<dbReference type="PANTHER" id="PTHR35399">
    <property type="entry name" value="SLR8030 PROTEIN"/>
    <property type="match status" value="1"/>
</dbReference>
<dbReference type="InterPro" id="IPR008557">
    <property type="entry name" value="PhoX"/>
</dbReference>
<dbReference type="InterPro" id="IPR006311">
    <property type="entry name" value="TAT_signal"/>
</dbReference>
<dbReference type="PANTHER" id="PTHR35399:SF2">
    <property type="entry name" value="DUF839 DOMAIN-CONTAINING PROTEIN"/>
    <property type="match status" value="1"/>
</dbReference>
<comment type="caution">
    <text evidence="2">The sequence shown here is derived from an EMBL/GenBank/DDBJ whole genome shotgun (WGS) entry which is preliminary data.</text>
</comment>
<proteinExistence type="predicted"/>
<protein>
    <submittedName>
        <fullName evidence="2">PhoX family phosphatase</fullName>
    </submittedName>
</protein>